<dbReference type="RefSeq" id="WP_136381232.1">
    <property type="nucleotide sequence ID" value="NZ_SLUB01000051.1"/>
</dbReference>
<proteinExistence type="predicted"/>
<gene>
    <name evidence="2" type="ORF">E1I69_19455</name>
</gene>
<keyword evidence="3" id="KW-1185">Reference proteome</keyword>
<feature type="transmembrane region" description="Helical" evidence="1">
    <location>
        <begin position="31"/>
        <end position="50"/>
    </location>
</feature>
<dbReference type="EMBL" id="SLUB01000051">
    <property type="protein sequence ID" value="THE10242.1"/>
    <property type="molecule type" value="Genomic_DNA"/>
</dbReference>
<dbReference type="Proteomes" id="UP000306477">
    <property type="component" value="Unassembled WGS sequence"/>
</dbReference>
<sequence>MAVMNKMALFFVVLYSGIILMNTYLGETERVQSNVVIFVLNGFAYIVSAIETEREKHDLVENRSTA</sequence>
<evidence type="ECO:0000313" key="3">
    <source>
        <dbReference type="Proteomes" id="UP000306477"/>
    </source>
</evidence>
<keyword evidence="1" id="KW-0812">Transmembrane</keyword>
<comment type="caution">
    <text evidence="2">The sequence shown here is derived from an EMBL/GenBank/DDBJ whole genome shotgun (WGS) entry which is preliminary data.</text>
</comment>
<evidence type="ECO:0000256" key="1">
    <source>
        <dbReference type="SAM" id="Phobius"/>
    </source>
</evidence>
<organism evidence="2 3">
    <name type="scientific">Bacillus timonensis</name>
    <dbReference type="NCBI Taxonomy" id="1033734"/>
    <lineage>
        <taxon>Bacteria</taxon>
        <taxon>Bacillati</taxon>
        <taxon>Bacillota</taxon>
        <taxon>Bacilli</taxon>
        <taxon>Bacillales</taxon>
        <taxon>Bacillaceae</taxon>
        <taxon>Bacillus</taxon>
    </lineage>
</organism>
<keyword evidence="1" id="KW-1133">Transmembrane helix</keyword>
<protein>
    <submittedName>
        <fullName evidence="2">Uncharacterized protein</fullName>
    </submittedName>
</protein>
<name>A0A4S3PNI6_9BACI</name>
<accession>A0A4S3PNI6</accession>
<evidence type="ECO:0000313" key="2">
    <source>
        <dbReference type="EMBL" id="THE10242.1"/>
    </source>
</evidence>
<feature type="transmembrane region" description="Helical" evidence="1">
    <location>
        <begin position="7"/>
        <end position="25"/>
    </location>
</feature>
<dbReference type="OrthoDB" id="2916573at2"/>
<dbReference type="AlphaFoldDB" id="A0A4S3PNI6"/>
<keyword evidence="1" id="KW-0472">Membrane</keyword>
<reference evidence="2 3" key="1">
    <citation type="journal article" date="2019" name="Indoor Air">
        <title>Impacts of indoor surface finishes on bacterial viability.</title>
        <authorList>
            <person name="Hu J."/>
            <person name="Maamar S.B."/>
            <person name="Glawe A.J."/>
            <person name="Gottel N."/>
            <person name="Gilbert J.A."/>
            <person name="Hartmann E.M."/>
        </authorList>
    </citation>
    <scope>NUCLEOTIDE SEQUENCE [LARGE SCALE GENOMIC DNA]</scope>
    <source>
        <strain evidence="2 3">AF060A6</strain>
    </source>
</reference>